<organism evidence="2 3">
    <name type="scientific">Rhodopirellula sallentina SM41</name>
    <dbReference type="NCBI Taxonomy" id="1263870"/>
    <lineage>
        <taxon>Bacteria</taxon>
        <taxon>Pseudomonadati</taxon>
        <taxon>Planctomycetota</taxon>
        <taxon>Planctomycetia</taxon>
        <taxon>Pirellulales</taxon>
        <taxon>Pirellulaceae</taxon>
        <taxon>Rhodopirellula</taxon>
    </lineage>
</organism>
<dbReference type="SUPFAM" id="SSF51182">
    <property type="entry name" value="RmlC-like cupins"/>
    <property type="match status" value="1"/>
</dbReference>
<dbReference type="InterPro" id="IPR011051">
    <property type="entry name" value="RmlC_Cupin_sf"/>
</dbReference>
<gene>
    <name evidence="2" type="ORF">RSSM_04230</name>
</gene>
<sequence>MKHPIPPNVTSSALEMAEPRIVDLTAIEPVSCPCGQARRAFADFPEFPGTVHLTDIDADAQPHRHREHTEVYVILECEPGAAIELDGVRTPVSPLTAVAIPPGVVHRAIGMMRTLVICHPEFDPLDEDLLKS</sequence>
<accession>M5TZ68</accession>
<dbReference type="Proteomes" id="UP000011885">
    <property type="component" value="Unassembled WGS sequence"/>
</dbReference>
<dbReference type="CDD" id="cd20295">
    <property type="entry name" value="cupin_Pac13-like"/>
    <property type="match status" value="1"/>
</dbReference>
<dbReference type="AlphaFoldDB" id="M5TZ68"/>
<protein>
    <submittedName>
        <fullName evidence="2">Cupin 2, conserved barrel domain protein</fullName>
    </submittedName>
</protein>
<dbReference type="Pfam" id="PF07883">
    <property type="entry name" value="Cupin_2"/>
    <property type="match status" value="1"/>
</dbReference>
<feature type="domain" description="Cupin type-2" evidence="1">
    <location>
        <begin position="59"/>
        <end position="108"/>
    </location>
</feature>
<proteinExistence type="predicted"/>
<evidence type="ECO:0000259" key="1">
    <source>
        <dbReference type="Pfam" id="PF07883"/>
    </source>
</evidence>
<dbReference type="InterPro" id="IPR013096">
    <property type="entry name" value="Cupin_2"/>
</dbReference>
<dbReference type="PATRIC" id="fig|1263870.3.peg.4477"/>
<dbReference type="EMBL" id="ANOH01000283">
    <property type="protein sequence ID" value="EMI54314.1"/>
    <property type="molecule type" value="Genomic_DNA"/>
</dbReference>
<reference evidence="2 3" key="1">
    <citation type="journal article" date="2013" name="Mar. Genomics">
        <title>Expression of sulfatases in Rhodopirellula baltica and the diversity of sulfatases in the genus Rhodopirellula.</title>
        <authorList>
            <person name="Wegner C.E."/>
            <person name="Richter-Heitmann T."/>
            <person name="Klindworth A."/>
            <person name="Klockow C."/>
            <person name="Richter M."/>
            <person name="Achstetter T."/>
            <person name="Glockner F.O."/>
            <person name="Harder J."/>
        </authorList>
    </citation>
    <scope>NUCLEOTIDE SEQUENCE [LARGE SCALE GENOMIC DNA]</scope>
    <source>
        <strain evidence="2 3">SM41</strain>
    </source>
</reference>
<name>M5TZ68_9BACT</name>
<evidence type="ECO:0000313" key="2">
    <source>
        <dbReference type="EMBL" id="EMI54314.1"/>
    </source>
</evidence>
<comment type="caution">
    <text evidence="2">The sequence shown here is derived from an EMBL/GenBank/DDBJ whole genome shotgun (WGS) entry which is preliminary data.</text>
</comment>
<dbReference type="Gene3D" id="2.60.120.10">
    <property type="entry name" value="Jelly Rolls"/>
    <property type="match status" value="1"/>
</dbReference>
<dbReference type="InterPro" id="IPR014710">
    <property type="entry name" value="RmlC-like_jellyroll"/>
</dbReference>
<keyword evidence="3" id="KW-1185">Reference proteome</keyword>
<evidence type="ECO:0000313" key="3">
    <source>
        <dbReference type="Proteomes" id="UP000011885"/>
    </source>
</evidence>